<organism evidence="3 4">
    <name type="scientific">Symbiodinium microadriaticum</name>
    <name type="common">Dinoflagellate</name>
    <name type="synonym">Zooxanthella microadriatica</name>
    <dbReference type="NCBI Taxonomy" id="2951"/>
    <lineage>
        <taxon>Eukaryota</taxon>
        <taxon>Sar</taxon>
        <taxon>Alveolata</taxon>
        <taxon>Dinophyceae</taxon>
        <taxon>Suessiales</taxon>
        <taxon>Symbiodiniaceae</taxon>
        <taxon>Symbiodinium</taxon>
    </lineage>
</organism>
<dbReference type="SUPFAM" id="SSF117839">
    <property type="entry name" value="WWE domain"/>
    <property type="match status" value="1"/>
</dbReference>
<evidence type="ECO:0000256" key="1">
    <source>
        <dbReference type="SAM" id="MobiDB-lite"/>
    </source>
</evidence>
<keyword evidence="2" id="KW-0472">Membrane</keyword>
<accession>A0A1Q9BYJ0</accession>
<proteinExistence type="predicted"/>
<feature type="region of interest" description="Disordered" evidence="1">
    <location>
        <begin position="93"/>
        <end position="119"/>
    </location>
</feature>
<gene>
    <name evidence="3" type="ORF">AK812_SmicGene44441</name>
</gene>
<keyword evidence="4" id="KW-1185">Reference proteome</keyword>
<evidence type="ECO:0000313" key="3">
    <source>
        <dbReference type="EMBL" id="OLP75719.1"/>
    </source>
</evidence>
<comment type="caution">
    <text evidence="3">The sequence shown here is derived from an EMBL/GenBank/DDBJ whole genome shotgun (WGS) entry which is preliminary data.</text>
</comment>
<feature type="transmembrane region" description="Helical" evidence="2">
    <location>
        <begin position="61"/>
        <end position="86"/>
    </location>
</feature>
<dbReference type="OrthoDB" id="432892at2759"/>
<name>A0A1Q9BYJ0_SYMMI</name>
<dbReference type="AlphaFoldDB" id="A0A1Q9BYJ0"/>
<protein>
    <submittedName>
        <fullName evidence="3">Uncharacterized protein</fullName>
    </submittedName>
</protein>
<dbReference type="InterPro" id="IPR037197">
    <property type="entry name" value="WWE_dom_sf"/>
</dbReference>
<evidence type="ECO:0000313" key="4">
    <source>
        <dbReference type="Proteomes" id="UP000186817"/>
    </source>
</evidence>
<dbReference type="Proteomes" id="UP000186817">
    <property type="component" value="Unassembled WGS sequence"/>
</dbReference>
<evidence type="ECO:0000256" key="2">
    <source>
        <dbReference type="SAM" id="Phobius"/>
    </source>
</evidence>
<reference evidence="3 4" key="1">
    <citation type="submission" date="2016-02" db="EMBL/GenBank/DDBJ databases">
        <title>Genome analysis of coral dinoflagellate symbionts highlights evolutionary adaptations to a symbiotic lifestyle.</title>
        <authorList>
            <person name="Aranda M."/>
            <person name="Li Y."/>
            <person name="Liew Y.J."/>
            <person name="Baumgarten S."/>
            <person name="Simakov O."/>
            <person name="Wilson M."/>
            <person name="Piel J."/>
            <person name="Ashoor H."/>
            <person name="Bougouffa S."/>
            <person name="Bajic V.B."/>
            <person name="Ryu T."/>
            <person name="Ravasi T."/>
            <person name="Bayer T."/>
            <person name="Micklem G."/>
            <person name="Kim H."/>
            <person name="Bhak J."/>
            <person name="Lajeunesse T.C."/>
            <person name="Voolstra C.R."/>
        </authorList>
    </citation>
    <scope>NUCLEOTIDE SEQUENCE [LARGE SCALE GENOMIC DNA]</scope>
    <source>
        <strain evidence="3 4">CCMP2467</strain>
    </source>
</reference>
<feature type="transmembrane region" description="Helical" evidence="2">
    <location>
        <begin position="34"/>
        <end position="55"/>
    </location>
</feature>
<dbReference type="EMBL" id="LSRX01002313">
    <property type="protein sequence ID" value="OLP75719.1"/>
    <property type="molecule type" value="Genomic_DNA"/>
</dbReference>
<keyword evidence="2" id="KW-0812">Transmembrane</keyword>
<sequence length="171" mass="18542">MCVRGFLGFLGPRSPVAVDLAAADVTSMSQYSRVALLVVMLVGALSMPFVSSFGLQFAASFQAAAGLAIPAVCALMSGGFLVCALLRGKSSDHDKEDAETATRSPMRSPADEQVEPQSYGAEERWQWNERYGMPWHDFTADVAMELTEAQSRGETLVELNIRGNRNLGRSY</sequence>
<keyword evidence="2" id="KW-1133">Transmembrane helix</keyword>